<gene>
    <name evidence="1" type="ORF">SAMN04488128_102191</name>
</gene>
<reference evidence="2" key="1">
    <citation type="submission" date="2017-02" db="EMBL/GenBank/DDBJ databases">
        <authorList>
            <person name="Varghese N."/>
            <person name="Submissions S."/>
        </authorList>
    </citation>
    <scope>NUCLEOTIDE SEQUENCE [LARGE SCALE GENOMIC DNA]</scope>
    <source>
        <strain evidence="2">DSM 22224</strain>
    </source>
</reference>
<keyword evidence="2" id="KW-1185">Reference proteome</keyword>
<dbReference type="EMBL" id="FUWZ01000002">
    <property type="protein sequence ID" value="SJZ99271.1"/>
    <property type="molecule type" value="Genomic_DNA"/>
</dbReference>
<evidence type="ECO:0000313" key="1">
    <source>
        <dbReference type="EMBL" id="SJZ99271.1"/>
    </source>
</evidence>
<proteinExistence type="predicted"/>
<organism evidence="1 2">
    <name type="scientific">Chitinophaga eiseniae</name>
    <dbReference type="NCBI Taxonomy" id="634771"/>
    <lineage>
        <taxon>Bacteria</taxon>
        <taxon>Pseudomonadati</taxon>
        <taxon>Bacteroidota</taxon>
        <taxon>Chitinophagia</taxon>
        <taxon>Chitinophagales</taxon>
        <taxon>Chitinophagaceae</taxon>
        <taxon>Chitinophaga</taxon>
    </lineage>
</organism>
<evidence type="ECO:0000313" key="2">
    <source>
        <dbReference type="Proteomes" id="UP000190367"/>
    </source>
</evidence>
<name>A0A1T4Q6W6_9BACT</name>
<dbReference type="Proteomes" id="UP000190367">
    <property type="component" value="Unassembled WGS sequence"/>
</dbReference>
<accession>A0A1T4Q6W6</accession>
<dbReference type="STRING" id="634771.SAMN04488128_102191"/>
<dbReference type="AlphaFoldDB" id="A0A1T4Q6W6"/>
<protein>
    <submittedName>
        <fullName evidence="1">Uncharacterized protein</fullName>
    </submittedName>
</protein>
<sequence>MADGLMLSFRLSDDLHSNIHKGYTKSQANYCDCLRREKFNNVEK</sequence>